<comment type="caution">
    <text evidence="3">The sequence shown here is derived from an EMBL/GenBank/DDBJ whole genome shotgun (WGS) entry which is preliminary data.</text>
</comment>
<dbReference type="Gene3D" id="1.20.1260.60">
    <property type="entry name" value="Vacuolar protein sorting-associated protein Ist1"/>
    <property type="match status" value="1"/>
</dbReference>
<feature type="region of interest" description="Disordered" evidence="2">
    <location>
        <begin position="303"/>
        <end position="422"/>
    </location>
</feature>
<dbReference type="PANTHER" id="PTHR12161">
    <property type="entry name" value="IST1 FAMILY MEMBER"/>
    <property type="match status" value="1"/>
</dbReference>
<evidence type="ECO:0008006" key="5">
    <source>
        <dbReference type="Google" id="ProtNLM"/>
    </source>
</evidence>
<dbReference type="InterPro" id="IPR005061">
    <property type="entry name" value="Ist1"/>
</dbReference>
<comment type="similarity">
    <text evidence="1">Belongs to the IST1 family.</text>
</comment>
<feature type="compositionally biased region" description="Pro residues" evidence="2">
    <location>
        <begin position="391"/>
        <end position="403"/>
    </location>
</feature>
<name>A0AAD9XCC6_9ROSI</name>
<feature type="compositionally biased region" description="Polar residues" evidence="2">
    <location>
        <begin position="303"/>
        <end position="312"/>
    </location>
</feature>
<sequence>MTVSVSSEATAQTQKLMKIVKLAISLFRRGFNSSKCKTAAKMAVARIKLLRNKRQAVVRQMRRDIALLLQSKQDATARIRVEHVIREQNVLAANEFIELFCELIVARLSIIAKRRECPADLKEGIASVIFAAPRCSEIPELVAMRDIFEKKYGKDFVSAATDLRPSSGVNRLLIEKLSVRTPTGQVKLKVMKEIAKEYQIDWDTTESETELLKLPEEPIEGPRAFVSASSLPVKNVPVQSVEPNKPTIRSASEREGCGMYFEDTASAAEAAAESAKNAIAAAQAAAYLARRDSNQFMQPSSFVEIPSTSHNNPRPGALSGNSTDLFPSHDHQSDAPRRMHYESQSFDRSNHVVEEDGKVSRRQSYNAPSVAHSDIKFDESDCDEEIEMEEPPPPPVRPPPPVPSLGKQDSVHRVHPKLPDYDDLAARFEALKRRKS</sequence>
<feature type="compositionally biased region" description="Basic and acidic residues" evidence="2">
    <location>
        <begin position="409"/>
        <end position="422"/>
    </location>
</feature>
<dbReference type="InterPro" id="IPR042277">
    <property type="entry name" value="IST1-like"/>
</dbReference>
<dbReference type="Proteomes" id="UP001280121">
    <property type="component" value="Unassembled WGS sequence"/>
</dbReference>
<feature type="compositionally biased region" description="Basic and acidic residues" evidence="2">
    <location>
        <begin position="348"/>
        <end position="359"/>
    </location>
</feature>
<reference evidence="3" key="1">
    <citation type="journal article" date="2023" name="Plant J.">
        <title>Genome sequences and population genomics provide insights into the demographic history, inbreeding, and mutation load of two 'living fossil' tree species of Dipteronia.</title>
        <authorList>
            <person name="Feng Y."/>
            <person name="Comes H.P."/>
            <person name="Chen J."/>
            <person name="Zhu S."/>
            <person name="Lu R."/>
            <person name="Zhang X."/>
            <person name="Li P."/>
            <person name="Qiu J."/>
            <person name="Olsen K.M."/>
            <person name="Qiu Y."/>
        </authorList>
    </citation>
    <scope>NUCLEOTIDE SEQUENCE</scope>
    <source>
        <strain evidence="3">KIB01</strain>
    </source>
</reference>
<dbReference type="Pfam" id="PF03398">
    <property type="entry name" value="Ist1"/>
    <property type="match status" value="1"/>
</dbReference>
<evidence type="ECO:0000313" key="4">
    <source>
        <dbReference type="Proteomes" id="UP001280121"/>
    </source>
</evidence>
<gene>
    <name evidence="3" type="ORF">Ddye_009947</name>
</gene>
<protein>
    <recommendedName>
        <fullName evidence="5">IST1-like protein</fullName>
    </recommendedName>
</protein>
<evidence type="ECO:0000256" key="1">
    <source>
        <dbReference type="ARBA" id="ARBA00005536"/>
    </source>
</evidence>
<proteinExistence type="inferred from homology"/>
<keyword evidence="4" id="KW-1185">Reference proteome</keyword>
<dbReference type="EMBL" id="JANJYI010000003">
    <property type="protein sequence ID" value="KAK2656895.1"/>
    <property type="molecule type" value="Genomic_DNA"/>
</dbReference>
<evidence type="ECO:0000256" key="2">
    <source>
        <dbReference type="SAM" id="MobiDB-lite"/>
    </source>
</evidence>
<evidence type="ECO:0000313" key="3">
    <source>
        <dbReference type="EMBL" id="KAK2656895.1"/>
    </source>
</evidence>
<dbReference type="FunFam" id="1.20.1260.60:FF:000003">
    <property type="entry name" value="IST1-like protein isoform A"/>
    <property type="match status" value="1"/>
</dbReference>
<accession>A0AAD9XCC6</accession>
<feature type="compositionally biased region" description="Acidic residues" evidence="2">
    <location>
        <begin position="380"/>
        <end position="390"/>
    </location>
</feature>
<organism evidence="3 4">
    <name type="scientific">Dipteronia dyeriana</name>
    <dbReference type="NCBI Taxonomy" id="168575"/>
    <lineage>
        <taxon>Eukaryota</taxon>
        <taxon>Viridiplantae</taxon>
        <taxon>Streptophyta</taxon>
        <taxon>Embryophyta</taxon>
        <taxon>Tracheophyta</taxon>
        <taxon>Spermatophyta</taxon>
        <taxon>Magnoliopsida</taxon>
        <taxon>eudicotyledons</taxon>
        <taxon>Gunneridae</taxon>
        <taxon>Pentapetalae</taxon>
        <taxon>rosids</taxon>
        <taxon>malvids</taxon>
        <taxon>Sapindales</taxon>
        <taxon>Sapindaceae</taxon>
        <taxon>Hippocastanoideae</taxon>
        <taxon>Acereae</taxon>
        <taxon>Dipteronia</taxon>
    </lineage>
</organism>
<dbReference type="PANTHER" id="PTHR12161:SF55">
    <property type="entry name" value="REGULATOR OF VPS4 ACTIVITY IN THE MVB PATHWAY PROTEIN"/>
    <property type="match status" value="1"/>
</dbReference>
<dbReference type="AlphaFoldDB" id="A0AAD9XCC6"/>
<feature type="compositionally biased region" description="Basic and acidic residues" evidence="2">
    <location>
        <begin position="327"/>
        <end position="341"/>
    </location>
</feature>
<dbReference type="GO" id="GO:0015031">
    <property type="term" value="P:protein transport"/>
    <property type="evidence" value="ECO:0007669"/>
    <property type="project" value="InterPro"/>
</dbReference>